<name>A0A382LX41_9ZZZZ</name>
<evidence type="ECO:0000313" key="1">
    <source>
        <dbReference type="EMBL" id="SVC39937.1"/>
    </source>
</evidence>
<dbReference type="AlphaFoldDB" id="A0A382LX41"/>
<dbReference type="Gene3D" id="3.30.360.10">
    <property type="entry name" value="Dihydrodipicolinate Reductase, domain 2"/>
    <property type="match status" value="1"/>
</dbReference>
<dbReference type="EMBL" id="UINC01089124">
    <property type="protein sequence ID" value="SVC39937.1"/>
    <property type="molecule type" value="Genomic_DNA"/>
</dbReference>
<gene>
    <name evidence="1" type="ORF">METZ01_LOCUS292791</name>
</gene>
<proteinExistence type="predicted"/>
<reference evidence="1" key="1">
    <citation type="submission" date="2018-05" db="EMBL/GenBank/DDBJ databases">
        <authorList>
            <person name="Lanie J.A."/>
            <person name="Ng W.-L."/>
            <person name="Kazmierczak K.M."/>
            <person name="Andrzejewski T.M."/>
            <person name="Davidsen T.M."/>
            <person name="Wayne K.J."/>
            <person name="Tettelin H."/>
            <person name="Glass J.I."/>
            <person name="Rusch D."/>
            <person name="Podicherti R."/>
            <person name="Tsui H.-C.T."/>
            <person name="Winkler M.E."/>
        </authorList>
    </citation>
    <scope>NUCLEOTIDE SEQUENCE</scope>
</reference>
<protein>
    <recommendedName>
        <fullName evidence="2">Gfo/Idh/MocA-like oxidoreductase C-terminal domain-containing protein</fullName>
    </recommendedName>
</protein>
<evidence type="ECO:0008006" key="2">
    <source>
        <dbReference type="Google" id="ProtNLM"/>
    </source>
</evidence>
<organism evidence="1">
    <name type="scientific">marine metagenome</name>
    <dbReference type="NCBI Taxonomy" id="408172"/>
    <lineage>
        <taxon>unclassified sequences</taxon>
        <taxon>metagenomes</taxon>
        <taxon>ecological metagenomes</taxon>
    </lineage>
</organism>
<sequence length="143" mass="16714">MFGYPKKMKAIVGKFSNLKVETDDLSVSLLELQNKIIVELHLDYFSGPLYKRLKIRGSKGILSWDSNNNEIRIYHHTKKKYSKIKIKNNYKLTENVNKMYIDEIKYFISCLTKRKQPMNNLTESAKTLRVALDLKKSSGTKFC</sequence>
<dbReference type="SUPFAM" id="SSF55347">
    <property type="entry name" value="Glyceraldehyde-3-phosphate dehydrogenase-like, C-terminal domain"/>
    <property type="match status" value="1"/>
</dbReference>
<accession>A0A382LX41</accession>